<dbReference type="AlphaFoldDB" id="A0A9N9MZT2"/>
<gene>
    <name evidence="1" type="ORF">CEUTPL_LOCUS13665</name>
</gene>
<organism evidence="1 2">
    <name type="scientific">Ceutorhynchus assimilis</name>
    <name type="common">cabbage seed weevil</name>
    <dbReference type="NCBI Taxonomy" id="467358"/>
    <lineage>
        <taxon>Eukaryota</taxon>
        <taxon>Metazoa</taxon>
        <taxon>Ecdysozoa</taxon>
        <taxon>Arthropoda</taxon>
        <taxon>Hexapoda</taxon>
        <taxon>Insecta</taxon>
        <taxon>Pterygota</taxon>
        <taxon>Neoptera</taxon>
        <taxon>Endopterygota</taxon>
        <taxon>Coleoptera</taxon>
        <taxon>Polyphaga</taxon>
        <taxon>Cucujiformia</taxon>
        <taxon>Curculionidae</taxon>
        <taxon>Ceutorhynchinae</taxon>
        <taxon>Ceutorhynchus</taxon>
    </lineage>
</organism>
<dbReference type="PANTHER" id="PTHR39953:SF1">
    <property type="entry name" value="RE54151P"/>
    <property type="match status" value="1"/>
</dbReference>
<name>A0A9N9MZT2_9CUCU</name>
<dbReference type="EMBL" id="OU892285">
    <property type="protein sequence ID" value="CAG9773268.1"/>
    <property type="molecule type" value="Genomic_DNA"/>
</dbReference>
<dbReference type="OrthoDB" id="261614at2759"/>
<evidence type="ECO:0000313" key="1">
    <source>
        <dbReference type="EMBL" id="CAG9773268.1"/>
    </source>
</evidence>
<dbReference type="Gene3D" id="3.90.320.10">
    <property type="match status" value="1"/>
</dbReference>
<evidence type="ECO:0000313" key="2">
    <source>
        <dbReference type="Proteomes" id="UP001152799"/>
    </source>
</evidence>
<sequence>MTEEGFFKGDSDNLPMVDMFMVADIIKNSENFPLGEIRGVTADKKPVFEALPNPDGIKSNLGLFQLMDSYVFCTNLKEKNCAEFVEYCPSTMDSELCSEAVAEAVVQLVSSLWFEVRYTRITASKLYKGAHCKKSDRVFVSQVLGVSIFKHAAAMTRVIKLEKKVKEVMEKEI</sequence>
<dbReference type="InterPro" id="IPR011604">
    <property type="entry name" value="PDDEXK-like_dom_sf"/>
</dbReference>
<accession>A0A9N9MZT2</accession>
<dbReference type="Proteomes" id="UP001152799">
    <property type="component" value="Chromosome 9"/>
</dbReference>
<dbReference type="PANTHER" id="PTHR39953">
    <property type="entry name" value="RE54151P"/>
    <property type="match status" value="1"/>
</dbReference>
<reference evidence="1" key="1">
    <citation type="submission" date="2022-01" db="EMBL/GenBank/DDBJ databases">
        <authorList>
            <person name="King R."/>
        </authorList>
    </citation>
    <scope>NUCLEOTIDE SEQUENCE</scope>
</reference>
<proteinExistence type="predicted"/>
<keyword evidence="2" id="KW-1185">Reference proteome</keyword>
<protein>
    <submittedName>
        <fullName evidence="1">Uncharacterized protein</fullName>
    </submittedName>
</protein>